<organism evidence="3">
    <name type="scientific">Melampsora larici-populina (strain 98AG31 / pathotype 3-4-7)</name>
    <name type="common">Poplar leaf rust fungus</name>
    <dbReference type="NCBI Taxonomy" id="747676"/>
    <lineage>
        <taxon>Eukaryota</taxon>
        <taxon>Fungi</taxon>
        <taxon>Dikarya</taxon>
        <taxon>Basidiomycota</taxon>
        <taxon>Pucciniomycotina</taxon>
        <taxon>Pucciniomycetes</taxon>
        <taxon>Pucciniales</taxon>
        <taxon>Melampsoraceae</taxon>
        <taxon>Melampsora</taxon>
    </lineage>
</organism>
<dbReference type="Proteomes" id="UP000001072">
    <property type="component" value="Unassembled WGS sequence"/>
</dbReference>
<dbReference type="KEGG" id="mlr:MELLADRAFT_116589"/>
<dbReference type="Gene3D" id="3.30.710.10">
    <property type="entry name" value="Potassium Channel Kv1.1, Chain A"/>
    <property type="match status" value="1"/>
</dbReference>
<dbReference type="InterPro" id="IPR011333">
    <property type="entry name" value="SKP1/BTB/POZ_sf"/>
</dbReference>
<accession>F4RMX5</accession>
<proteinExistence type="predicted"/>
<dbReference type="OrthoDB" id="6359816at2759"/>
<sequence>MAHNHPLHGLPGLPAHALITPSKLQAKLSGPIAEYVVDGLAKDIKEQSQRGNYRWVHNITNPNRHDILGVVSIYTVQVPGSGDTLKLEVAPHPTHTQHQPAHYAQPTVTWRMNIGTTSSPGAFLDTSRVFTKGRAAQSKTIVDLGTIKRFTDILEQTKDVLVLTIYVRNVQDPDISGLLKERREHRHLVSNLGTLLGIHSRLFNDPCLETVRFVFPQRSGRRKYLYALETVLRSVKYFANLLDSQFAETNCNSSDYSPSKPKKAKLDHPSPSPSSQALEPLTSTALVHLDPSLDPTIESDESTDGDSHGWWNGDSDDEADDPDHDLEEYEMPAERFKATIVVTDTPYPTYRALLTYMFSGSIRFAPLRSTYVNEKRAARKRGEDFESWKSFVDNRSTSITMAECDLIPTSPKSMYILADKLIMPELQKLCRQQIIKSLTPSNIFNEIKTDMCVQYTELRSGYAKYLQENLTAAMSSDTLQEILISALSPAGRETADLLRDVFQKPPTPIPTTSGSHEAPVLASHIMDHPHDHWALHHDSGFDMGGLDGEDDNDLFSDDADSLDYV</sequence>
<gene>
    <name evidence="2" type="ORF">MELLADRAFT_116589</name>
</gene>
<feature type="region of interest" description="Disordered" evidence="1">
    <location>
        <begin position="250"/>
        <end position="278"/>
    </location>
</feature>
<dbReference type="EMBL" id="GL883109">
    <property type="protein sequence ID" value="EGG06191.1"/>
    <property type="molecule type" value="Genomic_DNA"/>
</dbReference>
<reference evidence="3" key="1">
    <citation type="journal article" date="2011" name="Proc. Natl. Acad. Sci. U.S.A.">
        <title>Obligate biotrophy features unraveled by the genomic analysis of rust fungi.</title>
        <authorList>
            <person name="Duplessis S."/>
            <person name="Cuomo C.A."/>
            <person name="Lin Y.-C."/>
            <person name="Aerts A."/>
            <person name="Tisserant E."/>
            <person name="Veneault-Fourrey C."/>
            <person name="Joly D.L."/>
            <person name="Hacquard S."/>
            <person name="Amselem J."/>
            <person name="Cantarel B.L."/>
            <person name="Chiu R."/>
            <person name="Coutinho P.M."/>
            <person name="Feau N."/>
            <person name="Field M."/>
            <person name="Frey P."/>
            <person name="Gelhaye E."/>
            <person name="Goldberg J."/>
            <person name="Grabherr M.G."/>
            <person name="Kodira C.D."/>
            <person name="Kohler A."/>
            <person name="Kuees U."/>
            <person name="Lindquist E.A."/>
            <person name="Lucas S.M."/>
            <person name="Mago R."/>
            <person name="Mauceli E."/>
            <person name="Morin E."/>
            <person name="Murat C."/>
            <person name="Pangilinan J.L."/>
            <person name="Park R."/>
            <person name="Pearson M."/>
            <person name="Quesneville H."/>
            <person name="Rouhier N."/>
            <person name="Sakthikumar S."/>
            <person name="Salamov A.A."/>
            <person name="Schmutz J."/>
            <person name="Selles B."/>
            <person name="Shapiro H."/>
            <person name="Tanguay P."/>
            <person name="Tuskan G.A."/>
            <person name="Henrissat B."/>
            <person name="Van de Peer Y."/>
            <person name="Rouze P."/>
            <person name="Ellis J.G."/>
            <person name="Dodds P.N."/>
            <person name="Schein J.E."/>
            <person name="Zhong S."/>
            <person name="Hamelin R.C."/>
            <person name="Grigoriev I.V."/>
            <person name="Szabo L.J."/>
            <person name="Martin F."/>
        </authorList>
    </citation>
    <scope>NUCLEOTIDE SEQUENCE [LARGE SCALE GENOMIC DNA]</scope>
    <source>
        <strain evidence="3">98AG31 / pathotype 3-4-7</strain>
    </source>
</reference>
<dbReference type="InParanoid" id="F4RMX5"/>
<name>F4RMX5_MELLP</name>
<feature type="region of interest" description="Disordered" evidence="1">
    <location>
        <begin position="292"/>
        <end position="325"/>
    </location>
</feature>
<keyword evidence="3" id="KW-1185">Reference proteome</keyword>
<evidence type="ECO:0000313" key="3">
    <source>
        <dbReference type="Proteomes" id="UP000001072"/>
    </source>
</evidence>
<dbReference type="eggNOG" id="ENOG502T00T">
    <property type="taxonomic scope" value="Eukaryota"/>
</dbReference>
<evidence type="ECO:0008006" key="4">
    <source>
        <dbReference type="Google" id="ProtNLM"/>
    </source>
</evidence>
<dbReference type="VEuPathDB" id="FungiDB:MELLADRAFT_116589"/>
<feature type="compositionally biased region" description="Acidic residues" evidence="1">
    <location>
        <begin position="314"/>
        <end position="325"/>
    </location>
</feature>
<evidence type="ECO:0000256" key="1">
    <source>
        <dbReference type="SAM" id="MobiDB-lite"/>
    </source>
</evidence>
<dbReference type="HOGENOM" id="CLU_482387_0_0_1"/>
<evidence type="ECO:0000313" key="2">
    <source>
        <dbReference type="EMBL" id="EGG06191.1"/>
    </source>
</evidence>
<protein>
    <recommendedName>
        <fullName evidence="4">BTB domain-containing protein</fullName>
    </recommendedName>
</protein>
<dbReference type="AlphaFoldDB" id="F4RMX5"/>
<dbReference type="RefSeq" id="XP_007410429.1">
    <property type="nucleotide sequence ID" value="XM_007410367.1"/>
</dbReference>
<dbReference type="GeneID" id="18925843"/>